<evidence type="ECO:0000256" key="1">
    <source>
        <dbReference type="SAM" id="MobiDB-lite"/>
    </source>
</evidence>
<protein>
    <submittedName>
        <fullName evidence="3">Uncharacterized protein LOC110290722</fullName>
    </submittedName>
</protein>
<dbReference type="AlphaFoldDB" id="A0A6P5P8E0"/>
<reference evidence="3" key="1">
    <citation type="submission" date="2025-08" db="UniProtKB">
        <authorList>
            <consortium name="RefSeq"/>
        </authorList>
    </citation>
    <scope>IDENTIFICATION</scope>
</reference>
<evidence type="ECO:0000313" key="2">
    <source>
        <dbReference type="Proteomes" id="UP000515126"/>
    </source>
</evidence>
<dbReference type="GeneID" id="110290722"/>
<name>A0A6P5P8E0_MUSCR</name>
<dbReference type="Proteomes" id="UP000515126">
    <property type="component" value="Chromosome 3"/>
</dbReference>
<feature type="region of interest" description="Disordered" evidence="1">
    <location>
        <begin position="91"/>
        <end position="121"/>
    </location>
</feature>
<feature type="compositionally biased region" description="Polar residues" evidence="1">
    <location>
        <begin position="35"/>
        <end position="44"/>
    </location>
</feature>
<dbReference type="KEGG" id="mcal:110290722"/>
<feature type="region of interest" description="Disordered" evidence="1">
    <location>
        <begin position="1"/>
        <end position="47"/>
    </location>
</feature>
<proteinExistence type="predicted"/>
<accession>A0A6P5P8E0</accession>
<organism evidence="2 3">
    <name type="scientific">Mus caroli</name>
    <name type="common">Ryukyu mouse</name>
    <name type="synonym">Ricefield mouse</name>
    <dbReference type="NCBI Taxonomy" id="10089"/>
    <lineage>
        <taxon>Eukaryota</taxon>
        <taxon>Metazoa</taxon>
        <taxon>Chordata</taxon>
        <taxon>Craniata</taxon>
        <taxon>Vertebrata</taxon>
        <taxon>Euteleostomi</taxon>
        <taxon>Mammalia</taxon>
        <taxon>Eutheria</taxon>
        <taxon>Euarchontoglires</taxon>
        <taxon>Glires</taxon>
        <taxon>Rodentia</taxon>
        <taxon>Myomorpha</taxon>
        <taxon>Muroidea</taxon>
        <taxon>Muridae</taxon>
        <taxon>Murinae</taxon>
        <taxon>Mus</taxon>
        <taxon>Mus</taxon>
    </lineage>
</organism>
<sequence>MKRRVEDWGTGATVRQTKAPLRKEASRGQRDYASTGKQPSSSWGHRQVSHCCRLGPLGPVEEGSKRERRTPYLLFIRHPILKVGHLGCSGPARRAGARQAGKEAEWRNHRGAVGRSRPEAQAKRAPCQFRAGVTAWSRRSRKSACPSGLCSLNIFLPEFQSLSHSPWSAWWRASTLAWRLGSLWSWSSCYTSKFF</sequence>
<dbReference type="RefSeq" id="XP_021013039.1">
    <property type="nucleotide sequence ID" value="XM_021157380.2"/>
</dbReference>
<evidence type="ECO:0000313" key="3">
    <source>
        <dbReference type="RefSeq" id="XP_021013039.1"/>
    </source>
</evidence>
<feature type="compositionally biased region" description="Basic and acidic residues" evidence="1">
    <location>
        <begin position="21"/>
        <end position="30"/>
    </location>
</feature>
<gene>
    <name evidence="3" type="primary">LOC110290722</name>
</gene>
<keyword evidence="2" id="KW-1185">Reference proteome</keyword>